<dbReference type="PANTHER" id="PTHR36513:SF1">
    <property type="entry name" value="TRANSMEMBRANE PROTEIN"/>
    <property type="match status" value="1"/>
</dbReference>
<sequence length="392" mass="43218">MPNNRYLITNRQVHHEIIHAQNGLVAPPAGTPPERINVDGREEARERLRFGFIAGDKPLPVTRGAAHAGDPNDLITLYPHTHLDDPEITSPGNPAANAGSGALFTDLYRDMCSDAGGDALVFVHGYNLDLADTVRLMGELENTYLREGSPIKHLVMFTWPARSSLIKYRDDVRDSQLSGRALGRAILKLGTFFRHFFAPQPAPAGSAEAVQPRNPLCGRKIHLMAHSTGVRVLEHAMRFLGAFPRRGPTELFAETILAAADVDNFALEFDQPLTYVCSLSRRVHSYNHKGDLALVWSGSFKNPYPRLGKNGVRNTTNLPANLVLVDVTDVQGETTLEGKLINHWYYYDSPAVVADMIEVFRGTAALDIARSTTSSREPWPGVKGLYYLGEQG</sequence>
<dbReference type="AlphaFoldDB" id="A0A6J4K6F1"/>
<protein>
    <recommendedName>
        <fullName evidence="2">Alpha/beta hydrolase</fullName>
    </recommendedName>
</protein>
<dbReference type="InterPro" id="IPR010297">
    <property type="entry name" value="DUF900_hydrolase"/>
</dbReference>
<reference evidence="1" key="1">
    <citation type="submission" date="2020-02" db="EMBL/GenBank/DDBJ databases">
        <authorList>
            <person name="Meier V. D."/>
        </authorList>
    </citation>
    <scope>NUCLEOTIDE SEQUENCE</scope>
    <source>
        <strain evidence="1">AVDCRST_MAG56</strain>
    </source>
</reference>
<dbReference type="PANTHER" id="PTHR36513">
    <property type="entry name" value="ABC TRANSMEMBRANE TYPE-1 DOMAIN-CONTAINING PROTEIN"/>
    <property type="match status" value="1"/>
</dbReference>
<organism evidence="1">
    <name type="scientific">uncultured Cytophagales bacterium</name>
    <dbReference type="NCBI Taxonomy" id="158755"/>
    <lineage>
        <taxon>Bacteria</taxon>
        <taxon>Pseudomonadati</taxon>
        <taxon>Bacteroidota</taxon>
        <taxon>Sphingobacteriia</taxon>
        <taxon>Sphingobacteriales</taxon>
        <taxon>environmental samples</taxon>
    </lineage>
</organism>
<accession>A0A6J4K6F1</accession>
<evidence type="ECO:0000313" key="1">
    <source>
        <dbReference type="EMBL" id="CAA9296793.1"/>
    </source>
</evidence>
<gene>
    <name evidence="1" type="ORF">AVDCRST_MAG56-5183</name>
</gene>
<dbReference type="EMBL" id="CADCTQ010000421">
    <property type="protein sequence ID" value="CAA9296793.1"/>
    <property type="molecule type" value="Genomic_DNA"/>
</dbReference>
<evidence type="ECO:0008006" key="2">
    <source>
        <dbReference type="Google" id="ProtNLM"/>
    </source>
</evidence>
<dbReference type="Pfam" id="PF05990">
    <property type="entry name" value="DUF900"/>
    <property type="match status" value="2"/>
</dbReference>
<name>A0A6J4K6F1_9SPHI</name>
<proteinExistence type="predicted"/>